<dbReference type="PROSITE" id="PS52050">
    <property type="entry name" value="WYL"/>
    <property type="match status" value="1"/>
</dbReference>
<dbReference type="InterPro" id="IPR026881">
    <property type="entry name" value="WYL_dom"/>
</dbReference>
<feature type="domain" description="WCX" evidence="3">
    <location>
        <begin position="257"/>
        <end position="332"/>
    </location>
</feature>
<proteinExistence type="predicted"/>
<dbReference type="InterPro" id="IPR051534">
    <property type="entry name" value="CBASS_pafABC_assoc_protein"/>
</dbReference>
<evidence type="ECO:0000256" key="1">
    <source>
        <dbReference type="SAM" id="MobiDB-lite"/>
    </source>
</evidence>
<dbReference type="InterPro" id="IPR057727">
    <property type="entry name" value="WCX_dom"/>
</dbReference>
<feature type="domain" description="WYL" evidence="2">
    <location>
        <begin position="156"/>
        <end position="221"/>
    </location>
</feature>
<keyword evidence="5" id="KW-1185">Reference proteome</keyword>
<dbReference type="Proteomes" id="UP001221558">
    <property type="component" value="Chromosome"/>
</dbReference>
<evidence type="ECO:0000259" key="2">
    <source>
        <dbReference type="Pfam" id="PF13280"/>
    </source>
</evidence>
<evidence type="ECO:0000313" key="5">
    <source>
        <dbReference type="Proteomes" id="UP001221558"/>
    </source>
</evidence>
<protein>
    <submittedName>
        <fullName evidence="4">WYL domain-containing protein</fullName>
    </submittedName>
</protein>
<feature type="compositionally biased region" description="Basic and acidic residues" evidence="1">
    <location>
        <begin position="350"/>
        <end position="363"/>
    </location>
</feature>
<gene>
    <name evidence="4" type="ORF">PQ465_14420</name>
</gene>
<feature type="compositionally biased region" description="Polar residues" evidence="1">
    <location>
        <begin position="335"/>
        <end position="344"/>
    </location>
</feature>
<accession>A0ABY7WDE0</accession>
<organism evidence="4 5">
    <name type="scientific">Sphingobacterium oryzagri</name>
    <dbReference type="NCBI Taxonomy" id="3025669"/>
    <lineage>
        <taxon>Bacteria</taxon>
        <taxon>Pseudomonadati</taxon>
        <taxon>Bacteroidota</taxon>
        <taxon>Sphingobacteriia</taxon>
        <taxon>Sphingobacteriales</taxon>
        <taxon>Sphingobacteriaceae</taxon>
        <taxon>Sphingobacterium</taxon>
    </lineage>
</organism>
<evidence type="ECO:0000259" key="3">
    <source>
        <dbReference type="Pfam" id="PF25583"/>
    </source>
</evidence>
<dbReference type="PANTHER" id="PTHR34580">
    <property type="match status" value="1"/>
</dbReference>
<evidence type="ECO:0000313" key="4">
    <source>
        <dbReference type="EMBL" id="WDF67490.1"/>
    </source>
</evidence>
<dbReference type="RefSeq" id="WP_274266218.1">
    <property type="nucleotide sequence ID" value="NZ_CP117880.1"/>
</dbReference>
<name>A0ABY7WDE0_9SPHI</name>
<dbReference type="PANTHER" id="PTHR34580:SF9">
    <property type="entry name" value="SLL5097 PROTEIN"/>
    <property type="match status" value="1"/>
</dbReference>
<dbReference type="Pfam" id="PF13280">
    <property type="entry name" value="WYL"/>
    <property type="match status" value="1"/>
</dbReference>
<feature type="region of interest" description="Disordered" evidence="1">
    <location>
        <begin position="333"/>
        <end position="363"/>
    </location>
</feature>
<dbReference type="Pfam" id="PF25583">
    <property type="entry name" value="WCX"/>
    <property type="match status" value="1"/>
</dbReference>
<sequence>MSTNKAALIRYKTIDHCLRQTHRKWTLSDLIERVSDALYEFEGIHSGVSKRTIQSDIQVMRSNKLGYQAPIVVLKRKYYTYEDANYSISNSPLTPYDMEKMKEAVDILKHLNGFAHFEEMSDMIVRLESNMAKQEPEAAPSIQLESNNLLKGLHWISQLHRAIREKIPLLITYQSFKSAQAIEAVYYPYLLKEYRNRWFLIAKPKKGSSLLTLALDRISDVAEMAKSDFRPYEGVSFDRYYADTIGVSKSERDRGQRVILKVDARNTPYIETKPLHSSQVILDKDAQGNSTIRLDVVLNFELEREILGFGECIEVLSPIRFRNRIASRLARAQRQYASPASDNKPSARLVDSKKQSLHTDKEL</sequence>
<reference evidence="4 5" key="1">
    <citation type="submission" date="2023-02" db="EMBL/GenBank/DDBJ databases">
        <title>Genome sequence of Sphingobacterium sp. KACC 22765.</title>
        <authorList>
            <person name="Kim S."/>
            <person name="Heo J."/>
            <person name="Kwon S.-W."/>
        </authorList>
    </citation>
    <scope>NUCLEOTIDE SEQUENCE [LARGE SCALE GENOMIC DNA]</scope>
    <source>
        <strain evidence="4 5">KACC 22765</strain>
    </source>
</reference>
<dbReference type="EMBL" id="CP117880">
    <property type="protein sequence ID" value="WDF67490.1"/>
    <property type="molecule type" value="Genomic_DNA"/>
</dbReference>